<reference evidence="1" key="1">
    <citation type="submission" date="2021-01" db="EMBL/GenBank/DDBJ databases">
        <authorList>
            <person name="Corre E."/>
            <person name="Pelletier E."/>
            <person name="Niang G."/>
            <person name="Scheremetjew M."/>
            <person name="Finn R."/>
            <person name="Kale V."/>
            <person name="Holt S."/>
            <person name="Cochrane G."/>
            <person name="Meng A."/>
            <person name="Brown T."/>
            <person name="Cohen L."/>
        </authorList>
    </citation>
    <scope>NUCLEOTIDE SEQUENCE</scope>
    <source>
        <strain evidence="1">MM31A-1</strain>
    </source>
</reference>
<gene>
    <name evidence="1" type="ORF">CDEB00056_LOCUS2205</name>
</gene>
<dbReference type="AlphaFoldDB" id="A0A7S3PVW5"/>
<proteinExistence type="predicted"/>
<evidence type="ECO:0000313" key="1">
    <source>
        <dbReference type="EMBL" id="CAE0457364.1"/>
    </source>
</evidence>
<sequence length="99" mass="10511">MTCRESKEFRHQKVEAMTHEERLNYAKKMNAAGMGMIVAGFGTFGGMCGGLWGSIGAGAIGAGFGAASGLWFGSCGPFQAAKETLEWDKEIEEGKKEAV</sequence>
<name>A0A7S3PVW5_9STRA</name>
<protein>
    <submittedName>
        <fullName evidence="1">Uncharacterized protein</fullName>
    </submittedName>
</protein>
<accession>A0A7S3PVW5</accession>
<organism evidence="1">
    <name type="scientific">Chaetoceros debilis</name>
    <dbReference type="NCBI Taxonomy" id="122233"/>
    <lineage>
        <taxon>Eukaryota</taxon>
        <taxon>Sar</taxon>
        <taxon>Stramenopiles</taxon>
        <taxon>Ochrophyta</taxon>
        <taxon>Bacillariophyta</taxon>
        <taxon>Coscinodiscophyceae</taxon>
        <taxon>Chaetocerotophycidae</taxon>
        <taxon>Chaetocerotales</taxon>
        <taxon>Chaetocerotaceae</taxon>
        <taxon>Chaetoceros</taxon>
    </lineage>
</organism>
<dbReference type="EMBL" id="HBIO01003226">
    <property type="protein sequence ID" value="CAE0457364.1"/>
    <property type="molecule type" value="Transcribed_RNA"/>
</dbReference>